<dbReference type="AlphaFoldDB" id="A0A067PH95"/>
<dbReference type="EMBL" id="KL197730">
    <property type="protein sequence ID" value="KDQ54169.1"/>
    <property type="molecule type" value="Genomic_DNA"/>
</dbReference>
<evidence type="ECO:0000313" key="1">
    <source>
        <dbReference type="EMBL" id="KDQ54169.1"/>
    </source>
</evidence>
<sequence>MSPDWVESGQPLVAFDIMVPKDFEDVDSSSDIDMILSDDSTLHHSNGTLPSPSPSHLSSNLTHCPGIPLRWPRDHFFESYPFQRHEYSPSTIGYQFCAVEQNGQSFRVRSKHCNMYLVSDGSPCLQCQSVTKEVERLASMAAKVSAHTNHKYLTHEQLRELLKERDETILALKRESLNLGQRCASLMQRVQDCRRFLMAVATGDVPRLQQLIRQALKEGASLSKIISKLKDSLLGIYHARGYDTTDFDIALLVFHLGGRKLLYALSHYISIPSITAIKNHKTFTRIMPSPGVPTLDEVLFNMRENFLPRAKALESPFPSGMCMLWDEVAEEEQACYFGHLDAVGGMCRQHVHRISTWLTSLESAESIVRALYEGEVHYGKEASVIALASFGTQLRGAFPVVVSPTCGAETPEESARIAETVITSWNEVGAPIFGPIKSFSSDGAASRRAMMYLLFMKHMIEPQHPLYGRLSRLPGLNLYVGDGDITADFDWKHEIKRMSQLLRTQEGMVVGNTIVNRHILIQHLLRTGHHSEHEINTLMNPANAQDVPRAIDLIRAVAAIEGPNPNPGVLQEIKIIRVIGEMFSAFVDGFSKHDWCLAQQLTALSKYAHMVFILFHEYRVNLMPAQLYGDTQTTVKNVFFCVAKQQVEDGDQKLFLFWLGDDRLEALFG</sequence>
<protein>
    <submittedName>
        <fullName evidence="1">Uncharacterized protein</fullName>
    </submittedName>
</protein>
<gene>
    <name evidence="1" type="ORF">JAAARDRAFT_182553</name>
</gene>
<accession>A0A067PH95</accession>
<evidence type="ECO:0000313" key="2">
    <source>
        <dbReference type="Proteomes" id="UP000027265"/>
    </source>
</evidence>
<reference evidence="2" key="1">
    <citation type="journal article" date="2014" name="Proc. Natl. Acad. Sci. U.S.A.">
        <title>Extensive sampling of basidiomycete genomes demonstrates inadequacy of the white-rot/brown-rot paradigm for wood decay fungi.</title>
        <authorList>
            <person name="Riley R."/>
            <person name="Salamov A.A."/>
            <person name="Brown D.W."/>
            <person name="Nagy L.G."/>
            <person name="Floudas D."/>
            <person name="Held B.W."/>
            <person name="Levasseur A."/>
            <person name="Lombard V."/>
            <person name="Morin E."/>
            <person name="Otillar R."/>
            <person name="Lindquist E.A."/>
            <person name="Sun H."/>
            <person name="LaButti K.M."/>
            <person name="Schmutz J."/>
            <person name="Jabbour D."/>
            <person name="Luo H."/>
            <person name="Baker S.E."/>
            <person name="Pisabarro A.G."/>
            <person name="Walton J.D."/>
            <person name="Blanchette R.A."/>
            <person name="Henrissat B."/>
            <person name="Martin F."/>
            <person name="Cullen D."/>
            <person name="Hibbett D.S."/>
            <person name="Grigoriev I.V."/>
        </authorList>
    </citation>
    <scope>NUCLEOTIDE SEQUENCE [LARGE SCALE GENOMIC DNA]</scope>
    <source>
        <strain evidence="2">MUCL 33604</strain>
    </source>
</reference>
<dbReference type="HOGENOM" id="CLU_017008_1_0_1"/>
<proteinExistence type="predicted"/>
<dbReference type="Proteomes" id="UP000027265">
    <property type="component" value="Unassembled WGS sequence"/>
</dbReference>
<dbReference type="InParanoid" id="A0A067PH95"/>
<keyword evidence="2" id="KW-1185">Reference proteome</keyword>
<name>A0A067PH95_9AGAM</name>
<dbReference type="OrthoDB" id="2691851at2759"/>
<organism evidence="1 2">
    <name type="scientific">Jaapia argillacea MUCL 33604</name>
    <dbReference type="NCBI Taxonomy" id="933084"/>
    <lineage>
        <taxon>Eukaryota</taxon>
        <taxon>Fungi</taxon>
        <taxon>Dikarya</taxon>
        <taxon>Basidiomycota</taxon>
        <taxon>Agaricomycotina</taxon>
        <taxon>Agaricomycetes</taxon>
        <taxon>Agaricomycetidae</taxon>
        <taxon>Jaapiales</taxon>
        <taxon>Jaapiaceae</taxon>
        <taxon>Jaapia</taxon>
    </lineage>
</organism>